<dbReference type="GO" id="GO:0006465">
    <property type="term" value="P:signal peptide processing"/>
    <property type="evidence" value="ECO:0007669"/>
    <property type="project" value="InterPro"/>
</dbReference>
<dbReference type="InterPro" id="IPR029045">
    <property type="entry name" value="ClpP/crotonase-like_dom_sf"/>
</dbReference>
<evidence type="ECO:0000313" key="10">
    <source>
        <dbReference type="EMBL" id="AKF07628.1"/>
    </source>
</evidence>
<dbReference type="InterPro" id="IPR002142">
    <property type="entry name" value="Peptidase_S49"/>
</dbReference>
<gene>
    <name evidence="10" type="ORF">DB32_004777</name>
</gene>
<keyword evidence="5" id="KW-0720">Serine protease</keyword>
<dbReference type="PANTHER" id="PTHR33209">
    <property type="entry name" value="PROTEASE 4"/>
    <property type="match status" value="1"/>
</dbReference>
<dbReference type="CDD" id="cd07018">
    <property type="entry name" value="S49_SppA_67K_type"/>
    <property type="match status" value="1"/>
</dbReference>
<evidence type="ECO:0000256" key="6">
    <source>
        <dbReference type="ARBA" id="ARBA00023136"/>
    </source>
</evidence>
<accession>A0A0F6YKU3</accession>
<feature type="active site" description="Nucleophile" evidence="7">
    <location>
        <position position="378"/>
    </location>
</feature>
<proteinExistence type="inferred from homology"/>
<evidence type="ECO:0000256" key="7">
    <source>
        <dbReference type="PIRSR" id="PIRSR001217-1"/>
    </source>
</evidence>
<dbReference type="Proteomes" id="UP000034883">
    <property type="component" value="Chromosome"/>
</dbReference>
<comment type="subcellular location">
    <subcellularLocation>
        <location evidence="1">Membrane</location>
    </subcellularLocation>
</comment>
<evidence type="ECO:0000256" key="3">
    <source>
        <dbReference type="ARBA" id="ARBA00022670"/>
    </source>
</evidence>
<dbReference type="GO" id="GO:0016020">
    <property type="term" value="C:membrane"/>
    <property type="evidence" value="ECO:0007669"/>
    <property type="project" value="UniProtKB-SubCell"/>
</dbReference>
<dbReference type="EMBL" id="CP011125">
    <property type="protein sequence ID" value="AKF07628.1"/>
    <property type="molecule type" value="Genomic_DNA"/>
</dbReference>
<dbReference type="RefSeq" id="WP_053234860.1">
    <property type="nucleotide sequence ID" value="NZ_CP011125.1"/>
</dbReference>
<reference evidence="10 11" key="1">
    <citation type="submission" date="2015-03" db="EMBL/GenBank/DDBJ databases">
        <title>Genome assembly of Sandaracinus amylolyticus DSM 53668.</title>
        <authorList>
            <person name="Sharma G."/>
            <person name="Subramanian S."/>
        </authorList>
    </citation>
    <scope>NUCLEOTIDE SEQUENCE [LARGE SCALE GENOMIC DNA]</scope>
    <source>
        <strain evidence="10 11">DSM 53668</strain>
    </source>
</reference>
<evidence type="ECO:0000256" key="4">
    <source>
        <dbReference type="ARBA" id="ARBA00022801"/>
    </source>
</evidence>
<dbReference type="NCBIfam" id="TIGR00705">
    <property type="entry name" value="SppA_67K"/>
    <property type="match status" value="1"/>
</dbReference>
<dbReference type="InterPro" id="IPR047272">
    <property type="entry name" value="S49_SppA_C"/>
</dbReference>
<dbReference type="GO" id="GO:0008236">
    <property type="term" value="F:serine-type peptidase activity"/>
    <property type="evidence" value="ECO:0007669"/>
    <property type="project" value="UniProtKB-KW"/>
</dbReference>
<sequence>MRRAPTPLTALFVLAACGGDPAAVDTETDANPARRELREIVLLAPPSESAQPTFFEPPQPALRDVVQRIDDARTDEHVVSLFLRLGPMGGAWGRIDDVRESLQAVRDAGKPVHCHFETIDNAGYLLAASACDRITVTPAGMLDTVGVAAQVFYARSLLDSIGVSADLLQVGTFKGAAEPFTRQDMSPEMRESLGTLLDDLQAGLVQAMVTGRGMDAAHAQQVLDGGPYDSAGALEAHLVDAIEYDDEARTRAREAGGATRNVRVRLTPEQEDVTIGDLIGALTSGEPPEGEPVGPHIVLAYLDGEITDAEESGTGTGQSGPFVRRMRELAEDEDVKAVVLRIDSPGGSALASDRMWHAVRRIAGRKPVIVSVGDMAASGGYYIASAGHDIVAHPGSIVGSIGVVGGKVDASALMSRLGIHAETITRGAHAGWSSPSAPFTDEERAVLRRMMEGTYQRFVQRVSEGREMPAERVLASAEGRIWSGRQGLERGLVDRLGGLGTAVAMARERASLPEDTQIVEWPARRTMIETLMHTMQGGDPAEDAAAALMHAELGPAAGALRWARLLREGQPVVLALPIGLDVR</sequence>
<feature type="domain" description="Peptidase S49" evidence="9">
    <location>
        <begin position="106"/>
        <end position="255"/>
    </location>
</feature>
<feature type="domain" description="Peptidase S49" evidence="9">
    <location>
        <begin position="365"/>
        <end position="511"/>
    </location>
</feature>
<keyword evidence="8" id="KW-0732">Signal</keyword>
<dbReference type="Pfam" id="PF01343">
    <property type="entry name" value="Peptidase_S49"/>
    <property type="match status" value="2"/>
</dbReference>
<dbReference type="InterPro" id="IPR004635">
    <property type="entry name" value="Pept_S49_SppA"/>
</dbReference>
<dbReference type="KEGG" id="samy:DB32_004777"/>
<dbReference type="Gene3D" id="3.90.226.10">
    <property type="entry name" value="2-enoyl-CoA Hydratase, Chain A, domain 1"/>
    <property type="match status" value="3"/>
</dbReference>
<dbReference type="AlphaFoldDB" id="A0A0F6YKU3"/>
<dbReference type="PANTHER" id="PTHR33209:SF1">
    <property type="entry name" value="PEPTIDASE S49 DOMAIN-CONTAINING PROTEIN"/>
    <property type="match status" value="1"/>
</dbReference>
<protein>
    <submittedName>
        <fullName evidence="10">Protease IV</fullName>
    </submittedName>
</protein>
<comment type="similarity">
    <text evidence="2">Belongs to the peptidase S49 family.</text>
</comment>
<keyword evidence="4" id="KW-0378">Hydrolase</keyword>
<evidence type="ECO:0000256" key="5">
    <source>
        <dbReference type="ARBA" id="ARBA00022825"/>
    </source>
</evidence>
<dbReference type="PROSITE" id="PS51257">
    <property type="entry name" value="PROKAR_LIPOPROTEIN"/>
    <property type="match status" value="1"/>
</dbReference>
<keyword evidence="6" id="KW-0472">Membrane</keyword>
<dbReference type="SUPFAM" id="SSF52096">
    <property type="entry name" value="ClpP/crotonase"/>
    <property type="match status" value="2"/>
</dbReference>
<dbReference type="CDD" id="cd07023">
    <property type="entry name" value="S49_Sppa_N_C"/>
    <property type="match status" value="1"/>
</dbReference>
<feature type="signal peptide" evidence="8">
    <location>
        <begin position="1"/>
        <end position="22"/>
    </location>
</feature>
<dbReference type="OrthoDB" id="9764363at2"/>
<evidence type="ECO:0000256" key="2">
    <source>
        <dbReference type="ARBA" id="ARBA00008683"/>
    </source>
</evidence>
<dbReference type="InterPro" id="IPR047217">
    <property type="entry name" value="S49_SppA_67K_type_N"/>
</dbReference>
<keyword evidence="3 10" id="KW-0645">Protease</keyword>
<feature type="active site" description="Proton donor/acceptor" evidence="7">
    <location>
        <position position="174"/>
    </location>
</feature>
<keyword evidence="11" id="KW-1185">Reference proteome</keyword>
<evidence type="ECO:0000256" key="1">
    <source>
        <dbReference type="ARBA" id="ARBA00004370"/>
    </source>
</evidence>
<dbReference type="PIRSF" id="PIRSF001217">
    <property type="entry name" value="Protease_4_SppA"/>
    <property type="match status" value="1"/>
</dbReference>
<dbReference type="NCBIfam" id="TIGR00706">
    <property type="entry name" value="SppA_dom"/>
    <property type="match status" value="1"/>
</dbReference>
<dbReference type="InterPro" id="IPR004634">
    <property type="entry name" value="Pept_S49_pIV"/>
</dbReference>
<feature type="chain" id="PRO_5002512405" evidence="8">
    <location>
        <begin position="23"/>
        <end position="583"/>
    </location>
</feature>
<evidence type="ECO:0000259" key="9">
    <source>
        <dbReference type="Pfam" id="PF01343"/>
    </source>
</evidence>
<evidence type="ECO:0000256" key="8">
    <source>
        <dbReference type="SAM" id="SignalP"/>
    </source>
</evidence>
<name>A0A0F6YKU3_9BACT</name>
<evidence type="ECO:0000313" key="11">
    <source>
        <dbReference type="Proteomes" id="UP000034883"/>
    </source>
</evidence>
<organism evidence="10 11">
    <name type="scientific">Sandaracinus amylolyticus</name>
    <dbReference type="NCBI Taxonomy" id="927083"/>
    <lineage>
        <taxon>Bacteria</taxon>
        <taxon>Pseudomonadati</taxon>
        <taxon>Myxococcota</taxon>
        <taxon>Polyangia</taxon>
        <taxon>Polyangiales</taxon>
        <taxon>Sandaracinaceae</taxon>
        <taxon>Sandaracinus</taxon>
    </lineage>
</organism>